<feature type="compositionally biased region" description="Basic and acidic residues" evidence="5">
    <location>
        <begin position="7"/>
        <end position="20"/>
    </location>
</feature>
<dbReference type="EMBL" id="FOFG01000002">
    <property type="protein sequence ID" value="SEP94557.1"/>
    <property type="molecule type" value="Genomic_DNA"/>
</dbReference>
<dbReference type="GO" id="GO:0043190">
    <property type="term" value="C:ATP-binding cassette (ABC) transporter complex"/>
    <property type="evidence" value="ECO:0007669"/>
    <property type="project" value="InterPro"/>
</dbReference>
<evidence type="ECO:0000256" key="3">
    <source>
        <dbReference type="ARBA" id="ARBA00022741"/>
    </source>
</evidence>
<evidence type="ECO:0000256" key="5">
    <source>
        <dbReference type="SAM" id="MobiDB-lite"/>
    </source>
</evidence>
<dbReference type="PANTHER" id="PTHR42781">
    <property type="entry name" value="SPERMIDINE/PUTRESCINE IMPORT ATP-BINDING PROTEIN POTA"/>
    <property type="match status" value="1"/>
</dbReference>
<evidence type="ECO:0000256" key="4">
    <source>
        <dbReference type="ARBA" id="ARBA00022840"/>
    </source>
</evidence>
<dbReference type="PANTHER" id="PTHR42781:SF4">
    <property type="entry name" value="SPERMIDINE_PUTRESCINE IMPORT ATP-BINDING PROTEIN POTA"/>
    <property type="match status" value="1"/>
</dbReference>
<dbReference type="InterPro" id="IPR003439">
    <property type="entry name" value="ABC_transporter-like_ATP-bd"/>
</dbReference>
<gene>
    <name evidence="7" type="ORF">SAMN05216548_10216</name>
</gene>
<dbReference type="GO" id="GO:0015697">
    <property type="term" value="P:quaternary ammonium group transport"/>
    <property type="evidence" value="ECO:0007669"/>
    <property type="project" value="UniProtKB-ARBA"/>
</dbReference>
<dbReference type="InterPro" id="IPR003593">
    <property type="entry name" value="AAA+_ATPase"/>
</dbReference>
<dbReference type="Gene3D" id="3.40.50.300">
    <property type="entry name" value="P-loop containing nucleotide triphosphate hydrolases"/>
    <property type="match status" value="1"/>
</dbReference>
<dbReference type="SUPFAM" id="SSF50331">
    <property type="entry name" value="MOP-like"/>
    <property type="match status" value="1"/>
</dbReference>
<dbReference type="GO" id="GO:0005524">
    <property type="term" value="F:ATP binding"/>
    <property type="evidence" value="ECO:0007669"/>
    <property type="project" value="UniProtKB-KW"/>
</dbReference>
<dbReference type="InterPro" id="IPR017871">
    <property type="entry name" value="ABC_transporter-like_CS"/>
</dbReference>
<dbReference type="SUPFAM" id="SSF52540">
    <property type="entry name" value="P-loop containing nucleoside triphosphate hydrolases"/>
    <property type="match status" value="1"/>
</dbReference>
<keyword evidence="3" id="KW-0547">Nucleotide-binding</keyword>
<keyword evidence="2" id="KW-0813">Transport</keyword>
<evidence type="ECO:0000256" key="2">
    <source>
        <dbReference type="ARBA" id="ARBA00022448"/>
    </source>
</evidence>
<dbReference type="GO" id="GO:0016887">
    <property type="term" value="F:ATP hydrolysis activity"/>
    <property type="evidence" value="ECO:0007669"/>
    <property type="project" value="InterPro"/>
</dbReference>
<comment type="similarity">
    <text evidence="1">Belongs to the ABC transporter superfamily.</text>
</comment>
<dbReference type="PROSITE" id="PS00211">
    <property type="entry name" value="ABC_TRANSPORTER_1"/>
    <property type="match status" value="1"/>
</dbReference>
<dbReference type="STRING" id="1855383.SAMN05216548_10216"/>
<dbReference type="AlphaFoldDB" id="A0A1H9C0M9"/>
<dbReference type="RefSeq" id="WP_092495208.1">
    <property type="nucleotide sequence ID" value="NZ_FOFG01000002.1"/>
</dbReference>
<dbReference type="Pfam" id="PF00005">
    <property type="entry name" value="ABC_tran"/>
    <property type="match status" value="1"/>
</dbReference>
<evidence type="ECO:0000313" key="8">
    <source>
        <dbReference type="Proteomes" id="UP000199647"/>
    </source>
</evidence>
<dbReference type="FunFam" id="3.40.50.300:FF:000425">
    <property type="entry name" value="Probable ABC transporter, ATP-binding subunit"/>
    <property type="match status" value="1"/>
</dbReference>
<dbReference type="InterPro" id="IPR008995">
    <property type="entry name" value="Mo/tungstate-bd_C_term_dom"/>
</dbReference>
<accession>A0A1H9C0M9</accession>
<dbReference type="OrthoDB" id="9802264at2"/>
<dbReference type="PROSITE" id="PS50893">
    <property type="entry name" value="ABC_TRANSPORTER_2"/>
    <property type="match status" value="1"/>
</dbReference>
<protein>
    <submittedName>
        <fullName evidence="7">Putative spermidine/putrescine transport system ATP-binding protein</fullName>
    </submittedName>
</protein>
<feature type="domain" description="ABC transporter" evidence="6">
    <location>
        <begin position="29"/>
        <end position="259"/>
    </location>
</feature>
<dbReference type="InterPro" id="IPR027417">
    <property type="entry name" value="P-loop_NTPase"/>
</dbReference>
<dbReference type="InterPro" id="IPR013611">
    <property type="entry name" value="Transp-assoc_OB_typ2"/>
</dbReference>
<organism evidence="7 8">
    <name type="scientific">Faunimonas pinastri</name>
    <dbReference type="NCBI Taxonomy" id="1855383"/>
    <lineage>
        <taxon>Bacteria</taxon>
        <taxon>Pseudomonadati</taxon>
        <taxon>Pseudomonadota</taxon>
        <taxon>Alphaproteobacteria</taxon>
        <taxon>Hyphomicrobiales</taxon>
        <taxon>Afifellaceae</taxon>
        <taxon>Faunimonas</taxon>
    </lineage>
</organism>
<evidence type="ECO:0000256" key="1">
    <source>
        <dbReference type="ARBA" id="ARBA00005417"/>
    </source>
</evidence>
<proteinExistence type="inferred from homology"/>
<dbReference type="Proteomes" id="UP000199647">
    <property type="component" value="Unassembled WGS sequence"/>
</dbReference>
<dbReference type="SMART" id="SM00382">
    <property type="entry name" value="AAA"/>
    <property type="match status" value="1"/>
</dbReference>
<evidence type="ECO:0000259" key="6">
    <source>
        <dbReference type="PROSITE" id="PS50893"/>
    </source>
</evidence>
<name>A0A1H9C0M9_9HYPH</name>
<evidence type="ECO:0000313" key="7">
    <source>
        <dbReference type="EMBL" id="SEP94557.1"/>
    </source>
</evidence>
<keyword evidence="8" id="KW-1185">Reference proteome</keyword>
<keyword evidence="4 7" id="KW-0067">ATP-binding</keyword>
<dbReference type="InterPro" id="IPR050093">
    <property type="entry name" value="ABC_SmlMolc_Importer"/>
</dbReference>
<dbReference type="GO" id="GO:0022857">
    <property type="term" value="F:transmembrane transporter activity"/>
    <property type="evidence" value="ECO:0007669"/>
    <property type="project" value="InterPro"/>
</dbReference>
<dbReference type="Gene3D" id="2.40.50.100">
    <property type="match status" value="1"/>
</dbReference>
<feature type="region of interest" description="Disordered" evidence="5">
    <location>
        <begin position="1"/>
        <end position="22"/>
    </location>
</feature>
<sequence>MTPSRVPRNDDQPRDLDDGSSRAPAAAELVLAGVRKSYGANVAVRDLDLHLEAGELLALLGPSGCGKTTTLRMVAGFERPDTGTISIGGKDVTDLSPHRRDLGMVFQNYSLFPHRTVAENIAFGLRMAGIGRAERDRKVMEMLDLIQLPGRGDMYPHQLSGGQQQRVALGRSLVVNPKVLLLDEPLGALDKSLRESMQFEIRGMQQRLSITTLLVTHDQEEALSMADRVAVMNGGRILQVGAPSEIYDRPESRFVAEFLGTSNIFEGEVSEDGAGLKLPPGAAPISVPLAVRHRPGETLTLSVRPERMALGPEAESLAARFEARVTGAIFRGTYAAYQLHAPALGRDLFVYRMADGPLGSVSFRLGEVLSLGWAPEDAVIVRSE</sequence>
<reference evidence="7 8" key="1">
    <citation type="submission" date="2016-10" db="EMBL/GenBank/DDBJ databases">
        <authorList>
            <person name="de Groot N.N."/>
        </authorList>
    </citation>
    <scope>NUCLEOTIDE SEQUENCE [LARGE SCALE GENOMIC DNA]</scope>
    <source>
        <strain evidence="7 8">A52C2</strain>
    </source>
</reference>
<dbReference type="Pfam" id="PF08402">
    <property type="entry name" value="TOBE_2"/>
    <property type="match status" value="1"/>
</dbReference>